<reference evidence="2" key="1">
    <citation type="submission" date="2018-02" db="EMBL/GenBank/DDBJ databases">
        <authorList>
            <person name="Hausmann B."/>
        </authorList>
    </citation>
    <scope>NUCLEOTIDE SEQUENCE [LARGE SCALE GENOMIC DNA]</scope>
    <source>
        <strain evidence="2">Peat soil MAG SbA1</strain>
    </source>
</reference>
<name>A0A2U3KE18_9BACT</name>
<protein>
    <submittedName>
        <fullName evidence="1">Uncharacterized protein</fullName>
    </submittedName>
</protein>
<gene>
    <name evidence="1" type="ORF">SBA1_190015</name>
</gene>
<proteinExistence type="predicted"/>
<accession>A0A2U3KE18</accession>
<organism evidence="1 2">
    <name type="scientific">Candidatus Sulfotelmatobacter kueseliae</name>
    <dbReference type="NCBI Taxonomy" id="2042962"/>
    <lineage>
        <taxon>Bacteria</taxon>
        <taxon>Pseudomonadati</taxon>
        <taxon>Acidobacteriota</taxon>
        <taxon>Terriglobia</taxon>
        <taxon>Terriglobales</taxon>
        <taxon>Candidatus Korobacteraceae</taxon>
        <taxon>Candidatus Sulfotelmatobacter</taxon>
    </lineage>
</organism>
<evidence type="ECO:0000313" key="2">
    <source>
        <dbReference type="Proteomes" id="UP000238701"/>
    </source>
</evidence>
<evidence type="ECO:0000313" key="1">
    <source>
        <dbReference type="EMBL" id="SPF37883.1"/>
    </source>
</evidence>
<dbReference type="EMBL" id="OMOD01000101">
    <property type="protein sequence ID" value="SPF37883.1"/>
    <property type="molecule type" value="Genomic_DNA"/>
</dbReference>
<sequence>MLCGEARHVTRAKTVLIDLSVLRRGVFTHEAQIERRIRWANRDLVSRIAAWQPKPLPHDPWLRQQVECLPTIVRMTHEGALVPYTYSELEFEEMRASRGMANTFGDLFLDVEIKKCQAAVNRPRFRQNIDFDYYLKKEELLEFCDFLLNLPEPLLPRAREFWAKLPASEQTNLTQLGRFKSLCRHLARTHYPDAFHLWTAEANGLDFFLMIDKKFVNALRNCHELDFRCRAVSPEQLLNALGVTERDQYPYTESGPRTYY</sequence>
<dbReference type="AlphaFoldDB" id="A0A2U3KE18"/>
<dbReference type="Proteomes" id="UP000238701">
    <property type="component" value="Unassembled WGS sequence"/>
</dbReference>